<proteinExistence type="predicted"/>
<evidence type="ECO:0000313" key="1">
    <source>
        <dbReference type="EMBL" id="EYF06167.1"/>
    </source>
</evidence>
<dbReference type="AlphaFoldDB" id="A0A017TB77"/>
<evidence type="ECO:0000313" key="2">
    <source>
        <dbReference type="Proteomes" id="UP000019678"/>
    </source>
</evidence>
<protein>
    <submittedName>
        <fullName evidence="1">Uncharacterized protein</fullName>
    </submittedName>
</protein>
<accession>A0A017TB77</accession>
<name>A0A017TB77_9BACT</name>
<dbReference type="STRING" id="1192034.CAP_2357"/>
<gene>
    <name evidence="1" type="ORF">CAP_2357</name>
</gene>
<dbReference type="EMBL" id="ASRX01000018">
    <property type="protein sequence ID" value="EYF06167.1"/>
    <property type="molecule type" value="Genomic_DNA"/>
</dbReference>
<sequence>MPGFHLHPALRLAQQHHQGQEQHDDLRSLHVGLRLRELRLALSSSSTASVSPAFTCWFSVKSTCATVPPVRADTATTSPSTCALSVLSAKRCVHQ</sequence>
<keyword evidence="2" id="KW-1185">Reference proteome</keyword>
<reference evidence="1 2" key="1">
    <citation type="submission" date="2013-05" db="EMBL/GenBank/DDBJ databases">
        <title>Genome assembly of Chondromyces apiculatus DSM 436.</title>
        <authorList>
            <person name="Sharma G."/>
            <person name="Khatri I."/>
            <person name="Kaur C."/>
            <person name="Mayilraj S."/>
            <person name="Subramanian S."/>
        </authorList>
    </citation>
    <scope>NUCLEOTIDE SEQUENCE [LARGE SCALE GENOMIC DNA]</scope>
    <source>
        <strain evidence="1 2">DSM 436</strain>
    </source>
</reference>
<comment type="caution">
    <text evidence="1">The sequence shown here is derived from an EMBL/GenBank/DDBJ whole genome shotgun (WGS) entry which is preliminary data.</text>
</comment>
<dbReference type="Proteomes" id="UP000019678">
    <property type="component" value="Unassembled WGS sequence"/>
</dbReference>
<organism evidence="1 2">
    <name type="scientific">Chondromyces apiculatus DSM 436</name>
    <dbReference type="NCBI Taxonomy" id="1192034"/>
    <lineage>
        <taxon>Bacteria</taxon>
        <taxon>Pseudomonadati</taxon>
        <taxon>Myxococcota</taxon>
        <taxon>Polyangia</taxon>
        <taxon>Polyangiales</taxon>
        <taxon>Polyangiaceae</taxon>
        <taxon>Chondromyces</taxon>
    </lineage>
</organism>